<comment type="similarity">
    <text evidence="1">Belongs to the V-ATPase F subunit family.</text>
</comment>
<reference evidence="4 5" key="1">
    <citation type="journal article" date="2016" name="Nat. Commun.">
        <title>Thousands of microbial genomes shed light on interconnected biogeochemical processes in an aquifer system.</title>
        <authorList>
            <person name="Anantharaman K."/>
            <person name="Brown C.T."/>
            <person name="Hug L.A."/>
            <person name="Sharon I."/>
            <person name="Castelle C.J."/>
            <person name="Probst A.J."/>
            <person name="Thomas B.C."/>
            <person name="Singh A."/>
            <person name="Wilkins M.J."/>
            <person name="Karaoz U."/>
            <person name="Brodie E.L."/>
            <person name="Williams K.H."/>
            <person name="Hubbard S.S."/>
            <person name="Banfield J.F."/>
        </authorList>
    </citation>
    <scope>NUCLEOTIDE SEQUENCE [LARGE SCALE GENOMIC DNA]</scope>
</reference>
<evidence type="ECO:0008006" key="6">
    <source>
        <dbReference type="Google" id="ProtNLM"/>
    </source>
</evidence>
<dbReference type="SUPFAM" id="SSF159468">
    <property type="entry name" value="AtpF-like"/>
    <property type="match status" value="1"/>
</dbReference>
<dbReference type="Gene3D" id="3.40.50.10580">
    <property type="entry name" value="ATPase, V1 complex, subunit F"/>
    <property type="match status" value="1"/>
</dbReference>
<dbReference type="Pfam" id="PF01990">
    <property type="entry name" value="ATP-synt_F"/>
    <property type="match status" value="1"/>
</dbReference>
<dbReference type="EMBL" id="MEUF01000005">
    <property type="protein sequence ID" value="OGC36794.1"/>
    <property type="molecule type" value="Genomic_DNA"/>
</dbReference>
<dbReference type="STRING" id="1802583.A2311_02030"/>
<keyword evidence="3" id="KW-0406">Ion transport</keyword>
<comment type="caution">
    <text evidence="4">The sequence shown here is derived from an EMBL/GenBank/DDBJ whole genome shotgun (WGS) entry which is preliminary data.</text>
</comment>
<accession>A0A1F4TVQ0</accession>
<dbReference type="InterPro" id="IPR036906">
    <property type="entry name" value="ATPase_V1_fsu_sf"/>
</dbReference>
<name>A0A1F4TVQ0_UNCSA</name>
<keyword evidence="2" id="KW-0813">Transport</keyword>
<evidence type="ECO:0000256" key="3">
    <source>
        <dbReference type="ARBA" id="ARBA00023065"/>
    </source>
</evidence>
<dbReference type="AlphaFoldDB" id="A0A1F4TVQ0"/>
<evidence type="ECO:0000256" key="2">
    <source>
        <dbReference type="ARBA" id="ARBA00022448"/>
    </source>
</evidence>
<protein>
    <recommendedName>
        <fullName evidence="6">V-type ATP synthase subunit F</fullName>
    </recommendedName>
</protein>
<dbReference type="GO" id="GO:0046961">
    <property type="term" value="F:proton-transporting ATPase activity, rotational mechanism"/>
    <property type="evidence" value="ECO:0007669"/>
    <property type="project" value="InterPro"/>
</dbReference>
<evidence type="ECO:0000313" key="5">
    <source>
        <dbReference type="Proteomes" id="UP000178951"/>
    </source>
</evidence>
<gene>
    <name evidence="4" type="ORF">A2311_02030</name>
</gene>
<dbReference type="InterPro" id="IPR008218">
    <property type="entry name" value="ATPase_V1-cplx_f_g_su"/>
</dbReference>
<evidence type="ECO:0000256" key="1">
    <source>
        <dbReference type="ARBA" id="ARBA00010148"/>
    </source>
</evidence>
<evidence type="ECO:0000313" key="4">
    <source>
        <dbReference type="EMBL" id="OGC36794.1"/>
    </source>
</evidence>
<organism evidence="4 5">
    <name type="scientific">candidate division WOR-1 bacterium RIFOXYB2_FULL_48_7</name>
    <dbReference type="NCBI Taxonomy" id="1802583"/>
    <lineage>
        <taxon>Bacteria</taxon>
        <taxon>Bacillati</taxon>
        <taxon>Saganbacteria</taxon>
    </lineage>
</organism>
<sequence>MSKIAFIGPKSLVAPLSTTGIEPFPAETSAEGEKALAQITRTTDFGLLFITERLAEELTAQLQQTKLTYLPLPDHRGTTGFFTNELKDLIKRATGA</sequence>
<proteinExistence type="inferred from homology"/>
<dbReference type="Proteomes" id="UP000178951">
    <property type="component" value="Unassembled WGS sequence"/>
</dbReference>